<name>A0A4Y9XLL3_9AGAM</name>
<gene>
    <name evidence="2" type="ORF">EVG20_g11231</name>
</gene>
<dbReference type="EMBL" id="SEOQ01001649">
    <property type="protein sequence ID" value="TFY50966.1"/>
    <property type="molecule type" value="Genomic_DNA"/>
</dbReference>
<accession>A0A4Y9XLL3</accession>
<evidence type="ECO:0000313" key="2">
    <source>
        <dbReference type="EMBL" id="TFY50966.1"/>
    </source>
</evidence>
<comment type="caution">
    <text evidence="2">The sequence shown here is derived from an EMBL/GenBank/DDBJ whole genome shotgun (WGS) entry which is preliminary data.</text>
</comment>
<sequence>MALTSLLLPIVSAAKLAAGAYAFQYVWLNVGRNLDLGSIFFSREVVTSAEIKAYFVMPSGIRIQPRVFNPDIPDIALNESIASLQLIIDYTYL</sequence>
<feature type="signal peptide" evidence="1">
    <location>
        <begin position="1"/>
        <end position="22"/>
    </location>
</feature>
<evidence type="ECO:0000313" key="3">
    <source>
        <dbReference type="Proteomes" id="UP000298327"/>
    </source>
</evidence>
<dbReference type="Proteomes" id="UP000298327">
    <property type="component" value="Unassembled WGS sequence"/>
</dbReference>
<proteinExistence type="predicted"/>
<reference evidence="2 3" key="1">
    <citation type="submission" date="2019-02" db="EMBL/GenBank/DDBJ databases">
        <title>Genome sequencing of the rare red list fungi Dentipellis fragilis.</title>
        <authorList>
            <person name="Buettner E."/>
            <person name="Kellner H."/>
        </authorList>
    </citation>
    <scope>NUCLEOTIDE SEQUENCE [LARGE SCALE GENOMIC DNA]</scope>
    <source>
        <strain evidence="2 3">DSM 105465</strain>
    </source>
</reference>
<keyword evidence="1" id="KW-0732">Signal</keyword>
<keyword evidence="3" id="KW-1185">Reference proteome</keyword>
<feature type="chain" id="PRO_5021390523" evidence="1">
    <location>
        <begin position="23"/>
        <end position="93"/>
    </location>
</feature>
<protein>
    <submittedName>
        <fullName evidence="2">Uncharacterized protein</fullName>
    </submittedName>
</protein>
<organism evidence="2 3">
    <name type="scientific">Dentipellis fragilis</name>
    <dbReference type="NCBI Taxonomy" id="205917"/>
    <lineage>
        <taxon>Eukaryota</taxon>
        <taxon>Fungi</taxon>
        <taxon>Dikarya</taxon>
        <taxon>Basidiomycota</taxon>
        <taxon>Agaricomycotina</taxon>
        <taxon>Agaricomycetes</taxon>
        <taxon>Russulales</taxon>
        <taxon>Hericiaceae</taxon>
        <taxon>Dentipellis</taxon>
    </lineage>
</organism>
<dbReference type="AlphaFoldDB" id="A0A4Y9XLL3"/>
<evidence type="ECO:0000256" key="1">
    <source>
        <dbReference type="SAM" id="SignalP"/>
    </source>
</evidence>